<evidence type="ECO:0008006" key="3">
    <source>
        <dbReference type="Google" id="ProtNLM"/>
    </source>
</evidence>
<dbReference type="Gene3D" id="3.80.10.10">
    <property type="entry name" value="Ribonuclease Inhibitor"/>
    <property type="match status" value="1"/>
</dbReference>
<evidence type="ECO:0000313" key="2">
    <source>
        <dbReference type="Proteomes" id="UP001194696"/>
    </source>
</evidence>
<dbReference type="InterPro" id="IPR032675">
    <property type="entry name" value="LRR_dom_sf"/>
</dbReference>
<feature type="non-terminal residue" evidence="1">
    <location>
        <position position="376"/>
    </location>
</feature>
<reference evidence="1 2" key="1">
    <citation type="journal article" date="2020" name="Fungal Divers.">
        <title>Resolving the Mortierellaceae phylogeny through synthesis of multi-gene phylogenetics and phylogenomics.</title>
        <authorList>
            <person name="Vandepol N."/>
            <person name="Liber J."/>
            <person name="Desiro A."/>
            <person name="Na H."/>
            <person name="Kennedy M."/>
            <person name="Barry K."/>
            <person name="Grigoriev I.V."/>
            <person name="Miller A.N."/>
            <person name="O'Donnell K."/>
            <person name="Stajich J.E."/>
            <person name="Bonito G."/>
        </authorList>
    </citation>
    <scope>NUCLEOTIDE SEQUENCE [LARGE SCALE GENOMIC DNA]</scope>
    <source>
        <strain evidence="1 2">AD045</strain>
    </source>
</reference>
<proteinExistence type="predicted"/>
<comment type="caution">
    <text evidence="1">The sequence shown here is derived from an EMBL/GenBank/DDBJ whole genome shotgun (WGS) entry which is preliminary data.</text>
</comment>
<evidence type="ECO:0000313" key="1">
    <source>
        <dbReference type="EMBL" id="KAG0272396.1"/>
    </source>
</evidence>
<organism evidence="1 2">
    <name type="scientific">Linnemannia gamsii</name>
    <dbReference type="NCBI Taxonomy" id="64522"/>
    <lineage>
        <taxon>Eukaryota</taxon>
        <taxon>Fungi</taxon>
        <taxon>Fungi incertae sedis</taxon>
        <taxon>Mucoromycota</taxon>
        <taxon>Mortierellomycotina</taxon>
        <taxon>Mortierellomycetes</taxon>
        <taxon>Mortierellales</taxon>
        <taxon>Mortierellaceae</taxon>
        <taxon>Linnemannia</taxon>
    </lineage>
</organism>
<dbReference type="Proteomes" id="UP001194696">
    <property type="component" value="Unassembled WGS sequence"/>
</dbReference>
<keyword evidence="2" id="KW-1185">Reference proteome</keyword>
<name>A0ABQ7JHD9_9FUNG</name>
<dbReference type="EMBL" id="JAAAIM010002498">
    <property type="protein sequence ID" value="KAG0272396.1"/>
    <property type="molecule type" value="Genomic_DNA"/>
</dbReference>
<dbReference type="SUPFAM" id="SSF52047">
    <property type="entry name" value="RNI-like"/>
    <property type="match status" value="1"/>
</dbReference>
<gene>
    <name evidence="1" type="ORF">BGZ96_005328</name>
</gene>
<protein>
    <recommendedName>
        <fullName evidence="3">F-box domain-containing protein</fullName>
    </recommendedName>
</protein>
<sequence length="376" mass="42773">MDSAFTRFFNIPELIAELASLLYRNEVSCLMQTSRTLCHVFEPFLYHQLELRKASQSRLVSAASFQALARNTHHVRRWDTIVYDTAYVYSGLIAYQKQSGHFASSSAPGPPGSPSSWLPTPESMYAEIIPMPPMSNLNKLHMVLVLHRMVKEQPYPHMYTFNVQRSLLQACWIIQSCPILVELVLDEVILSSSADYQALAASLNKLTRLVNLQLTIAPWDDFAWQCYSTIFFACPSSLQTLRMPVVYYPRIHENHRTVNENLEMLLNGPSEQRDVPLTDLKTFGAGKIYRDTSVDDIIAIFAHCLNIEHLYLPDVSERSDVDEIARIIVNACPRLSILYLYDDYLYENSGGYNGNRNVALLNSILKLMPAQQAAKI</sequence>
<accession>A0ABQ7JHD9</accession>